<comment type="caution">
    <text evidence="4">The sequence shown here is derived from an EMBL/GenBank/DDBJ whole genome shotgun (WGS) entry which is preliminary data.</text>
</comment>
<accession>A0A318JPL3</accession>
<dbReference type="Pfam" id="PF02275">
    <property type="entry name" value="CBAH"/>
    <property type="match status" value="1"/>
</dbReference>
<evidence type="ECO:0000313" key="5">
    <source>
        <dbReference type="Proteomes" id="UP000248395"/>
    </source>
</evidence>
<dbReference type="InterPro" id="IPR029132">
    <property type="entry name" value="CBAH/NAAA_C"/>
</dbReference>
<evidence type="ECO:0000256" key="2">
    <source>
        <dbReference type="ARBA" id="ARBA00022801"/>
    </source>
</evidence>
<dbReference type="SUPFAM" id="SSF56235">
    <property type="entry name" value="N-terminal nucleophile aminohydrolases (Ntn hydrolases)"/>
    <property type="match status" value="1"/>
</dbReference>
<dbReference type="PANTHER" id="PTHR35527:SF2">
    <property type="entry name" value="HYDROLASE"/>
    <property type="match status" value="1"/>
</dbReference>
<dbReference type="Gene3D" id="3.60.60.10">
    <property type="entry name" value="Penicillin V Acylase, Chain A"/>
    <property type="match status" value="1"/>
</dbReference>
<evidence type="ECO:0000259" key="3">
    <source>
        <dbReference type="Pfam" id="PF02275"/>
    </source>
</evidence>
<evidence type="ECO:0000256" key="1">
    <source>
        <dbReference type="ARBA" id="ARBA00006625"/>
    </source>
</evidence>
<keyword evidence="2" id="KW-0378">Hydrolase</keyword>
<proteinExistence type="inferred from homology"/>
<dbReference type="PANTHER" id="PTHR35527">
    <property type="entry name" value="CHOLOYLGLYCINE HYDROLASE"/>
    <property type="match status" value="1"/>
</dbReference>
<sequence length="344" mass="37815">MCTTFIIRDQHGKVYQGRTLEYGEELAFSLGYYPRGSQFASPVPAGFPAMRFASRLRFLSISLDIAADYQPAVAGLNEAGLTVNMNMFAETALPNPQQDSRPLIAVSGVASWLLASCGSCAEVRQLVEQSQFWVDPLPMLGNTPSPFHYAVFDRHGQGLVIEFGQGRVQLYDNPVGVMTNGPAFDWHLTHLDNYAFVSNLGKREQYFGSHLARTEDVGNAMAGLPADDTSSSRFVRAAYYAQFCQTPAHADAAVALVAKITNKFDRPRGATNLPDPAHAGRLAEEWTTFSALTDLSRGLLYIRPDNALNYLCLSLADHAAIDSVRRHSFSRFLHEHIGLAQPVL</sequence>
<keyword evidence="5" id="KW-1185">Reference proteome</keyword>
<dbReference type="EMBL" id="QJKC01000003">
    <property type="protein sequence ID" value="PXX50124.1"/>
    <property type="molecule type" value="Genomic_DNA"/>
</dbReference>
<name>A0A318JPL3_9NEIS</name>
<protein>
    <submittedName>
        <fullName evidence="4">Penicillin amidase</fullName>
    </submittedName>
</protein>
<dbReference type="GO" id="GO:0016787">
    <property type="term" value="F:hydrolase activity"/>
    <property type="evidence" value="ECO:0007669"/>
    <property type="project" value="UniProtKB-KW"/>
</dbReference>
<gene>
    <name evidence="4" type="ORF">DFR38_103305</name>
</gene>
<feature type="domain" description="Choloylglycine hydrolase/NAAA C-terminal" evidence="3">
    <location>
        <begin position="2"/>
        <end position="306"/>
    </location>
</feature>
<dbReference type="OrthoDB" id="1265391at2"/>
<organism evidence="4 5">
    <name type="scientific">Aquitalea magnusonii</name>
    <dbReference type="NCBI Taxonomy" id="332411"/>
    <lineage>
        <taxon>Bacteria</taxon>
        <taxon>Pseudomonadati</taxon>
        <taxon>Pseudomonadota</taxon>
        <taxon>Betaproteobacteria</taxon>
        <taxon>Neisseriales</taxon>
        <taxon>Chromobacteriaceae</taxon>
        <taxon>Aquitalea</taxon>
    </lineage>
</organism>
<dbReference type="InterPro" id="IPR029055">
    <property type="entry name" value="Ntn_hydrolases_N"/>
</dbReference>
<comment type="similarity">
    <text evidence="1">Belongs to the peptidase C59 family.</text>
</comment>
<dbReference type="RefSeq" id="WP_059286123.1">
    <property type="nucleotide sequence ID" value="NZ_LNQU01000059.1"/>
</dbReference>
<dbReference type="Proteomes" id="UP000248395">
    <property type="component" value="Unassembled WGS sequence"/>
</dbReference>
<reference evidence="4 5" key="1">
    <citation type="submission" date="2018-05" db="EMBL/GenBank/DDBJ databases">
        <title>Genomic Encyclopedia of Type Strains, Phase IV (KMG-IV): sequencing the most valuable type-strain genomes for metagenomic binning, comparative biology and taxonomic classification.</title>
        <authorList>
            <person name="Goeker M."/>
        </authorList>
    </citation>
    <scope>NUCLEOTIDE SEQUENCE [LARGE SCALE GENOMIC DNA]</scope>
    <source>
        <strain evidence="4 5">DSM 25134</strain>
    </source>
</reference>
<evidence type="ECO:0000313" key="4">
    <source>
        <dbReference type="EMBL" id="PXX50124.1"/>
    </source>
</evidence>
<dbReference type="AlphaFoldDB" id="A0A318JPL3"/>
<dbReference type="InterPro" id="IPR052193">
    <property type="entry name" value="Peptidase_C59"/>
</dbReference>